<dbReference type="Gene3D" id="3.30.450.20">
    <property type="entry name" value="PAS domain"/>
    <property type="match status" value="2"/>
</dbReference>
<evidence type="ECO:0000256" key="3">
    <source>
        <dbReference type="ARBA" id="ARBA00022500"/>
    </source>
</evidence>
<evidence type="ECO:0000256" key="1">
    <source>
        <dbReference type="ARBA" id="ARBA00004651"/>
    </source>
</evidence>
<dbReference type="InterPro" id="IPR033479">
    <property type="entry name" value="dCache_1"/>
</dbReference>
<evidence type="ECO:0000256" key="8">
    <source>
        <dbReference type="ARBA" id="ARBA00029447"/>
    </source>
</evidence>
<dbReference type="Gene3D" id="1.10.287.950">
    <property type="entry name" value="Methyl-accepting chemotaxis protein"/>
    <property type="match status" value="1"/>
</dbReference>
<dbReference type="OrthoDB" id="9814363at2"/>
<feature type="domain" description="Methyl-accepting transducer" evidence="12">
    <location>
        <begin position="394"/>
        <end position="638"/>
    </location>
</feature>
<dbReference type="PANTHER" id="PTHR32089:SF112">
    <property type="entry name" value="LYSOZYME-LIKE PROTEIN-RELATED"/>
    <property type="match status" value="1"/>
</dbReference>
<feature type="region of interest" description="Disordered" evidence="10">
    <location>
        <begin position="446"/>
        <end position="466"/>
    </location>
</feature>
<dbReference type="PANTHER" id="PTHR32089">
    <property type="entry name" value="METHYL-ACCEPTING CHEMOTAXIS PROTEIN MCPB"/>
    <property type="match status" value="1"/>
</dbReference>
<comment type="subcellular location">
    <subcellularLocation>
        <location evidence="1">Cell membrane</location>
        <topology evidence="1">Multi-pass membrane protein</topology>
    </subcellularLocation>
</comment>
<keyword evidence="6 11" id="KW-0472">Membrane</keyword>
<protein>
    <submittedName>
        <fullName evidence="14">Methyl-accepting chemotaxis protein</fullName>
    </submittedName>
</protein>
<dbReference type="GO" id="GO:0005886">
    <property type="term" value="C:plasma membrane"/>
    <property type="evidence" value="ECO:0007669"/>
    <property type="project" value="UniProtKB-SubCell"/>
</dbReference>
<sequence>MVRNFKSLQTKFVSISVLVVMFTLVGVGGIVSYKTTEQAREDYFTHSTEQMKLVAQSIKMFYSQIDKDINMMAKDPVVMKADNSITTYKNNLQNNPITPSKNGGIEQQIFEVFKHYADAHHGTLYVYLGTKNSGYIQWPESSGFVNYDPLKREWYKAGLQGNGAIVRTAPYIDIVTNSLIVSNVRSFTDEKGEIIGVVAIDVDQSVISEMLYQMKTGETGFSMLIHNTGFIMADGNNPDNNSKKLVDVGIEGLDKLLIKQAQSFSLLIDGKKYIVNPYTVEGTDWILASFIQEDELTAGARKIISFITIISLIALVFTSVIFFISTRRIVTPIIKAAHYLEVIAKGDFSQEIDEKYLSRKDEVGVIINGISHMKSSLKQLVHRIRNESFNIQNEVESVLNNANVLSSNLEDISATTEELAAGMEETAASSEEMTSTSQEIERAVRSISEKSQEGAYTARENREKAEETKRDVKAAQMKAAEIFFNTKEQLKNAIEESKVVGQIDVLSESIMHITQQTNLLALNAAIEAARAGEAGKGFSVVANEIRKLAEQSKNAVLKIQDITSKVTGSVNYLSNSANDLLTFVSTEVVNDYSRMLNITEQYSDDSKKMDDLVNEFNTTSEELLASIQGVLISIDGVARAADEGAHGTTDIAQRVSVAGNKSVEVMKQANKTTEITRKLLEEVAKFKL</sequence>
<dbReference type="SUPFAM" id="SSF103190">
    <property type="entry name" value="Sensory domain-like"/>
    <property type="match status" value="1"/>
</dbReference>
<organism evidence="14 15">
    <name type="scientific">Heliomicrobium gestii</name>
    <name type="common">Heliobacterium gestii</name>
    <dbReference type="NCBI Taxonomy" id="2699"/>
    <lineage>
        <taxon>Bacteria</taxon>
        <taxon>Bacillati</taxon>
        <taxon>Bacillota</taxon>
        <taxon>Clostridia</taxon>
        <taxon>Eubacteriales</taxon>
        <taxon>Heliobacteriaceae</taxon>
        <taxon>Heliomicrobium</taxon>
    </lineage>
</organism>
<keyword evidence="3" id="KW-0145">Chemotaxis</keyword>
<dbReference type="CDD" id="cd18773">
    <property type="entry name" value="PDC1_HK_sensor"/>
    <property type="match status" value="1"/>
</dbReference>
<comment type="similarity">
    <text evidence="8">Belongs to the methyl-accepting chemotaxis (MCP) protein family.</text>
</comment>
<evidence type="ECO:0000313" key="14">
    <source>
        <dbReference type="EMBL" id="MZP43221.1"/>
    </source>
</evidence>
<dbReference type="SMART" id="SM00304">
    <property type="entry name" value="HAMP"/>
    <property type="match status" value="1"/>
</dbReference>
<feature type="domain" description="HAMP" evidence="13">
    <location>
        <begin position="327"/>
        <end position="382"/>
    </location>
</feature>
<keyword evidence="4 11" id="KW-0812">Transmembrane</keyword>
<dbReference type="InterPro" id="IPR003660">
    <property type="entry name" value="HAMP_dom"/>
</dbReference>
<feature type="transmembrane region" description="Helical" evidence="11">
    <location>
        <begin position="303"/>
        <end position="325"/>
    </location>
</feature>
<feature type="transmembrane region" description="Helical" evidence="11">
    <location>
        <begin position="12"/>
        <end position="33"/>
    </location>
</feature>
<evidence type="ECO:0000256" key="6">
    <source>
        <dbReference type="ARBA" id="ARBA00023136"/>
    </source>
</evidence>
<evidence type="ECO:0000256" key="7">
    <source>
        <dbReference type="ARBA" id="ARBA00023224"/>
    </source>
</evidence>
<dbReference type="SUPFAM" id="SSF58104">
    <property type="entry name" value="Methyl-accepting chemotaxis protein (MCP) signaling domain"/>
    <property type="match status" value="1"/>
</dbReference>
<evidence type="ECO:0000256" key="10">
    <source>
        <dbReference type="SAM" id="MobiDB-lite"/>
    </source>
</evidence>
<dbReference type="PROSITE" id="PS50111">
    <property type="entry name" value="CHEMOTAXIS_TRANSDUC_2"/>
    <property type="match status" value="1"/>
</dbReference>
<dbReference type="Pfam" id="PF02743">
    <property type="entry name" value="dCache_1"/>
    <property type="match status" value="1"/>
</dbReference>
<reference evidence="14 15" key="1">
    <citation type="submission" date="2020-01" db="EMBL/GenBank/DDBJ databases">
        <title>Whole genome sequence of Heliobacterium gestii DSM 11169.</title>
        <authorList>
            <person name="Kyndt J.A."/>
            <person name="Meyer T.E."/>
        </authorList>
    </citation>
    <scope>NUCLEOTIDE SEQUENCE [LARGE SCALE GENOMIC DNA]</scope>
    <source>
        <strain evidence="14 15">DSM 11169</strain>
    </source>
</reference>
<dbReference type="PRINTS" id="PR00260">
    <property type="entry name" value="CHEMTRNSDUCR"/>
</dbReference>
<evidence type="ECO:0000313" key="15">
    <source>
        <dbReference type="Proteomes" id="UP000471031"/>
    </source>
</evidence>
<name>A0A845LCC7_HELGE</name>
<dbReference type="Proteomes" id="UP000471031">
    <property type="component" value="Unassembled WGS sequence"/>
</dbReference>
<keyword evidence="7 9" id="KW-0807">Transducer</keyword>
<dbReference type="SMART" id="SM00283">
    <property type="entry name" value="MA"/>
    <property type="match status" value="1"/>
</dbReference>
<dbReference type="GO" id="GO:0006935">
    <property type="term" value="P:chemotaxis"/>
    <property type="evidence" value="ECO:0007669"/>
    <property type="project" value="UniProtKB-KW"/>
</dbReference>
<dbReference type="RefSeq" id="WP_161261780.1">
    <property type="nucleotide sequence ID" value="NZ_JAFBDC010000005.1"/>
</dbReference>
<accession>A0A845LCC7</accession>
<dbReference type="PROSITE" id="PS50885">
    <property type="entry name" value="HAMP"/>
    <property type="match status" value="1"/>
</dbReference>
<proteinExistence type="inferred from homology"/>
<evidence type="ECO:0000256" key="5">
    <source>
        <dbReference type="ARBA" id="ARBA00022989"/>
    </source>
</evidence>
<dbReference type="CDD" id="cd12912">
    <property type="entry name" value="PDC2_MCP_like"/>
    <property type="match status" value="1"/>
</dbReference>
<evidence type="ECO:0000259" key="12">
    <source>
        <dbReference type="PROSITE" id="PS50111"/>
    </source>
</evidence>
<dbReference type="CDD" id="cd06225">
    <property type="entry name" value="HAMP"/>
    <property type="match status" value="1"/>
</dbReference>
<dbReference type="InterPro" id="IPR004089">
    <property type="entry name" value="MCPsignal_dom"/>
</dbReference>
<comment type="caution">
    <text evidence="14">The sequence shown here is derived from an EMBL/GenBank/DDBJ whole genome shotgun (WGS) entry which is preliminary data.</text>
</comment>
<dbReference type="InterPro" id="IPR029151">
    <property type="entry name" value="Sensor-like_sf"/>
</dbReference>
<keyword evidence="15" id="KW-1185">Reference proteome</keyword>
<keyword evidence="5 11" id="KW-1133">Transmembrane helix</keyword>
<dbReference type="InterPro" id="IPR004090">
    <property type="entry name" value="Chemotax_Me-accpt_rcpt"/>
</dbReference>
<dbReference type="AlphaFoldDB" id="A0A845LCC7"/>
<gene>
    <name evidence="14" type="ORF">GTO89_09240</name>
</gene>
<dbReference type="GO" id="GO:0004888">
    <property type="term" value="F:transmembrane signaling receptor activity"/>
    <property type="evidence" value="ECO:0007669"/>
    <property type="project" value="InterPro"/>
</dbReference>
<evidence type="ECO:0000256" key="4">
    <source>
        <dbReference type="ARBA" id="ARBA00022692"/>
    </source>
</evidence>
<evidence type="ECO:0000256" key="9">
    <source>
        <dbReference type="PROSITE-ProRule" id="PRU00284"/>
    </source>
</evidence>
<dbReference type="Pfam" id="PF00015">
    <property type="entry name" value="MCPsignal"/>
    <property type="match status" value="1"/>
</dbReference>
<evidence type="ECO:0000256" key="2">
    <source>
        <dbReference type="ARBA" id="ARBA00022475"/>
    </source>
</evidence>
<dbReference type="GO" id="GO:0007165">
    <property type="term" value="P:signal transduction"/>
    <property type="evidence" value="ECO:0007669"/>
    <property type="project" value="UniProtKB-KW"/>
</dbReference>
<keyword evidence="2" id="KW-1003">Cell membrane</keyword>
<evidence type="ECO:0000259" key="13">
    <source>
        <dbReference type="PROSITE" id="PS50885"/>
    </source>
</evidence>
<dbReference type="EMBL" id="WXEX01000006">
    <property type="protein sequence ID" value="MZP43221.1"/>
    <property type="molecule type" value="Genomic_DNA"/>
</dbReference>
<evidence type="ECO:0000256" key="11">
    <source>
        <dbReference type="SAM" id="Phobius"/>
    </source>
</evidence>